<feature type="non-terminal residue" evidence="6">
    <location>
        <position position="1"/>
    </location>
</feature>
<keyword evidence="7" id="KW-1185">Reference proteome</keyword>
<dbReference type="InterPro" id="IPR039036">
    <property type="entry name" value="Granulin_fam"/>
</dbReference>
<evidence type="ECO:0000259" key="5">
    <source>
        <dbReference type="PROSITE" id="PS00799"/>
    </source>
</evidence>
<sequence length="1250" mass="131168">RNTCCKADQGYLCCPLEEAVCCADHKHCCPRGYTCSPDGKGCSSGAHSILALSTTLATTSIKGVKGLLQLITRTFSEELQSRTFRHQANNVVCPDGQSECPDNTSCCKLSSGQWGCCPFPQAVCCSDGVHCCPNGYTCDVEEGTCTKGDTTFIPVSIKVQALKRIIKSNGVVCPDGSHCPDGNTCCKLSSGQWGCCPLPEAVCCSDGVHCCPNGYTCDVAEGTCTKGDKTKIPVSKNIQALKKIVKAKNVVCPDGTSECPDGNTCCKLSSGQWGCCPLPEAVCCSDGVHCCPDGYTCDVAEGTCSKGDKTVIQMSKKIPAFKRIIKVNTVCPDGQSQCPDGMTCCKLSSGQWGCCPLPKAVCCSDGVHCCPKGYTCDVEAGSCTKGDKTTIPVSKNIQALKRIIKANTVVCPDGSQCPDGNTCCKLSSGQWGCCPLPEAVCCSDGVHCCPNGYTCDVAEGTCTKGDKTKIPVSKNIQALKKIVKAKNVVCPDGTSECPDGNTCCKLSSGQWGCCPLPEAVCCSDGVHCCPDGYTCDVAEGTCSKGDKTVIQMSKKIPAFKRIIKVNTVCPDGQSQCPDGMTCCKLSSGQWGCCPLPKAVCCSDGVHCCPNGYTCDVEAGSCTKGDKTTIPVSKNIQALKRIIKANTVVCPDGSQCPDGNTCCKLSSGQWGCCPLPEAVCCSDGVHCCPNGYTCDVAEGTCTKGDKTKIPVSKNIQALKKIVKAKNVVCPDGTSECPDGNTCCKLSSGQWGCCPLPEAVCCSDGVHCCPDGYTCDVAEGTCSKGDKTVIQMSKKIPAFKRIIKVNTVCPDGQSQCPDGMTCCKLSSGQWGCCPLPKAVCCSDGVHCCPNGYTCDVEAGSCTKGDKTTIPVSKNIQALKKIVKAKSVVCPDGQSECPNGNTCCKLFSGQWGCCPLPKAVCCSDGEHCCPNGYTCDVEAGTCNKGSKTRIGMLTKIPAIKKITVVDTVMCPDGESQCPDDNTCCKLSSGQWGCCPLPKAVCCSDGEHCCPNGYTCDVALGTCTKGDKDVTGHLVVQPSKRVSYDVKTVFCNDGETECPNGYTCCRDISGGYSCCHLDQAVCCSDKVHCCPMGSTCTSNGTCQESSSGLVQKMITLVKSPARPVSESSGSVLCPDKKHECANGSTCCKLHSGLYGCCPVSHAVCCSDDKHCCPGGYTCDVEKGTCDRYGDQVSLSEIIPFTRASTETYVDCPDGSQCLDYETCCMMDTGHYGCCPLPKAVCCSDEEHCCPEGYR</sequence>
<dbReference type="InterPro" id="IPR006150">
    <property type="entry name" value="Cys_repeat_1"/>
</dbReference>
<dbReference type="PANTHER" id="PTHR12274">
    <property type="entry name" value="GRANULIN"/>
    <property type="match status" value="1"/>
</dbReference>
<evidence type="ECO:0000256" key="1">
    <source>
        <dbReference type="ARBA" id="ARBA00004613"/>
    </source>
</evidence>
<dbReference type="InterPro" id="IPR037277">
    <property type="entry name" value="Granulin_sf"/>
</dbReference>
<gene>
    <name evidence="6" type="ORF">PEVE_00030694</name>
</gene>
<dbReference type="Pfam" id="PF00396">
    <property type="entry name" value="Granulin"/>
    <property type="match status" value="16"/>
</dbReference>
<feature type="domain" description="Granulins" evidence="5">
    <location>
        <begin position="680"/>
        <end position="693"/>
    </location>
</feature>
<feature type="domain" description="Granulins" evidence="5">
    <location>
        <begin position="363"/>
        <end position="376"/>
    </location>
</feature>
<feature type="domain" description="Granulins" evidence="5">
    <location>
        <begin position="760"/>
        <end position="773"/>
    </location>
</feature>
<dbReference type="Proteomes" id="UP001159427">
    <property type="component" value="Unassembled WGS sequence"/>
</dbReference>
<evidence type="ECO:0000256" key="4">
    <source>
        <dbReference type="ARBA" id="ARBA00023157"/>
    </source>
</evidence>
<evidence type="ECO:0000256" key="3">
    <source>
        <dbReference type="ARBA" id="ARBA00022525"/>
    </source>
</evidence>
<comment type="caution">
    <text evidence="6">The sequence shown here is derived from an EMBL/GenBank/DDBJ whole genome shotgun (WGS) entry which is preliminary data.</text>
</comment>
<feature type="domain" description="Granulins" evidence="5">
    <location>
        <begin position="1161"/>
        <end position="1174"/>
    </location>
</feature>
<feature type="domain" description="Granulins" evidence="5">
    <location>
        <begin position="284"/>
        <end position="297"/>
    </location>
</feature>
<dbReference type="PROSITE" id="PS00799">
    <property type="entry name" value="GRANULINS"/>
    <property type="match status" value="15"/>
</dbReference>
<keyword evidence="4" id="KW-1015">Disulfide bond</keyword>
<dbReference type="PANTHER" id="PTHR12274:SF3">
    <property type="entry name" value="PROGRANULIN"/>
    <property type="match status" value="1"/>
</dbReference>
<name>A0ABN8SWV2_9CNID</name>
<comment type="similarity">
    <text evidence="2">Belongs to the granulin family.</text>
</comment>
<organism evidence="6 7">
    <name type="scientific">Porites evermanni</name>
    <dbReference type="NCBI Taxonomy" id="104178"/>
    <lineage>
        <taxon>Eukaryota</taxon>
        <taxon>Metazoa</taxon>
        <taxon>Cnidaria</taxon>
        <taxon>Anthozoa</taxon>
        <taxon>Hexacorallia</taxon>
        <taxon>Scleractinia</taxon>
        <taxon>Fungiina</taxon>
        <taxon>Poritidae</taxon>
        <taxon>Porites</taxon>
    </lineage>
</organism>
<feature type="domain" description="Granulins" evidence="5">
    <location>
        <begin position="204"/>
        <end position="217"/>
    </location>
</feature>
<dbReference type="EMBL" id="CALNXI010004357">
    <property type="protein sequence ID" value="CAH3195640.1"/>
    <property type="molecule type" value="Genomic_DNA"/>
</dbReference>
<dbReference type="SUPFAM" id="SSF57277">
    <property type="entry name" value="Granulin repeat"/>
    <property type="match status" value="14"/>
</dbReference>
<dbReference type="SMART" id="SM00289">
    <property type="entry name" value="WR1"/>
    <property type="match status" value="11"/>
</dbReference>
<protein>
    <recommendedName>
        <fullName evidence="5">Granulins domain-containing protein</fullName>
    </recommendedName>
</protein>
<proteinExistence type="inferred from homology"/>
<feature type="domain" description="Granulins" evidence="5">
    <location>
        <begin position="601"/>
        <end position="614"/>
    </location>
</feature>
<reference evidence="6 7" key="1">
    <citation type="submission" date="2022-05" db="EMBL/GenBank/DDBJ databases">
        <authorList>
            <consortium name="Genoscope - CEA"/>
            <person name="William W."/>
        </authorList>
    </citation>
    <scope>NUCLEOTIDE SEQUENCE [LARGE SCALE GENOMIC DNA]</scope>
</reference>
<feature type="domain" description="Granulins" evidence="5">
    <location>
        <begin position="442"/>
        <end position="455"/>
    </location>
</feature>
<dbReference type="Gene3D" id="2.10.25.160">
    <property type="entry name" value="Granulin"/>
    <property type="match status" value="16"/>
</dbReference>
<evidence type="ECO:0000313" key="7">
    <source>
        <dbReference type="Proteomes" id="UP001159427"/>
    </source>
</evidence>
<comment type="subcellular location">
    <subcellularLocation>
        <location evidence="1">Secreted</location>
    </subcellularLocation>
</comment>
<feature type="domain" description="Granulins" evidence="5">
    <location>
        <begin position="125"/>
        <end position="138"/>
    </location>
</feature>
<evidence type="ECO:0000256" key="2">
    <source>
        <dbReference type="ARBA" id="ARBA00010093"/>
    </source>
</evidence>
<keyword evidence="3" id="KW-0964">Secreted</keyword>
<accession>A0ABN8SWV2</accession>
<dbReference type="SMART" id="SM00277">
    <property type="entry name" value="GRAN"/>
    <property type="match status" value="16"/>
</dbReference>
<feature type="domain" description="Granulins" evidence="5">
    <location>
        <begin position="1079"/>
        <end position="1092"/>
    </location>
</feature>
<feature type="domain" description="Granulins" evidence="5">
    <location>
        <begin position="999"/>
        <end position="1012"/>
    </location>
</feature>
<feature type="domain" description="Granulins" evidence="5">
    <location>
        <begin position="839"/>
        <end position="852"/>
    </location>
</feature>
<feature type="domain" description="Granulins" evidence="5">
    <location>
        <begin position="919"/>
        <end position="932"/>
    </location>
</feature>
<dbReference type="InterPro" id="IPR000118">
    <property type="entry name" value="Granulin"/>
</dbReference>
<feature type="domain" description="Granulins" evidence="5">
    <location>
        <begin position="22"/>
        <end position="35"/>
    </location>
</feature>
<evidence type="ECO:0000313" key="6">
    <source>
        <dbReference type="EMBL" id="CAH3195640.1"/>
    </source>
</evidence>
<feature type="domain" description="Granulins" evidence="5">
    <location>
        <begin position="522"/>
        <end position="535"/>
    </location>
</feature>